<evidence type="ECO:0000256" key="1">
    <source>
        <dbReference type="ARBA" id="ARBA00007484"/>
    </source>
</evidence>
<dbReference type="InterPro" id="IPR036286">
    <property type="entry name" value="LexA/Signal_pep-like_sf"/>
</dbReference>
<keyword evidence="11" id="KW-0742">SOS response</keyword>
<organism evidence="14 15">
    <name type="scientific">Desulforudis audaxviator (strain MP104C)</name>
    <dbReference type="NCBI Taxonomy" id="477974"/>
    <lineage>
        <taxon>Bacteria</taxon>
        <taxon>Bacillati</taxon>
        <taxon>Bacillota</taxon>
        <taxon>Clostridia</taxon>
        <taxon>Thermoanaerobacterales</taxon>
        <taxon>Candidatus Desulforudaceae</taxon>
        <taxon>Candidatus Desulforudis</taxon>
    </lineage>
</organism>
<dbReference type="GO" id="GO:0045892">
    <property type="term" value="P:negative regulation of DNA-templated transcription"/>
    <property type="evidence" value="ECO:0007669"/>
    <property type="project" value="InterPro"/>
</dbReference>
<name>B1I624_DESAP</name>
<evidence type="ECO:0000256" key="6">
    <source>
        <dbReference type="ARBA" id="ARBA00022813"/>
    </source>
</evidence>
<dbReference type="InterPro" id="IPR039418">
    <property type="entry name" value="LexA-like"/>
</dbReference>
<dbReference type="PROSITE" id="PS50943">
    <property type="entry name" value="HTH_CROC1"/>
    <property type="match status" value="1"/>
</dbReference>
<dbReference type="eggNOG" id="COG1974">
    <property type="taxonomic scope" value="Bacteria"/>
</dbReference>
<dbReference type="NCBIfam" id="TIGR00498">
    <property type="entry name" value="lexA"/>
    <property type="match status" value="1"/>
</dbReference>
<dbReference type="RefSeq" id="WP_012302981.1">
    <property type="nucleotide sequence ID" value="NC_010424.1"/>
</dbReference>
<reference evidence="14 15" key="2">
    <citation type="journal article" date="2008" name="Science">
        <title>Environmental genomics reveals a single-species ecosystem deep within Earth.</title>
        <authorList>
            <person name="Chivian D."/>
            <person name="Brodie E.L."/>
            <person name="Alm E.J."/>
            <person name="Culley D.E."/>
            <person name="Dehal P.S."/>
            <person name="Desantis T.Z."/>
            <person name="Gihring T.M."/>
            <person name="Lapidus A."/>
            <person name="Lin L.H."/>
            <person name="Lowry S.R."/>
            <person name="Moser D.P."/>
            <person name="Richardson P.M."/>
            <person name="Southam G."/>
            <person name="Wanger G."/>
            <person name="Pratt L.M."/>
            <person name="Andersen G.L."/>
            <person name="Hazen T.C."/>
            <person name="Brockman F.J."/>
            <person name="Arkin A.P."/>
            <person name="Onstott T.C."/>
        </authorList>
    </citation>
    <scope>NUCLEOTIDE SEQUENCE [LARGE SCALE GENOMIC DNA]</scope>
    <source>
        <strain evidence="14 15">MP104C</strain>
    </source>
</reference>
<evidence type="ECO:0000256" key="11">
    <source>
        <dbReference type="ARBA" id="ARBA00023236"/>
    </source>
</evidence>
<dbReference type="GO" id="GO:0006260">
    <property type="term" value="P:DNA replication"/>
    <property type="evidence" value="ECO:0007669"/>
    <property type="project" value="UniProtKB-KW"/>
</dbReference>
<dbReference type="InterPro" id="IPR006197">
    <property type="entry name" value="Peptidase_S24_LexA"/>
</dbReference>
<evidence type="ECO:0000256" key="7">
    <source>
        <dbReference type="ARBA" id="ARBA00023015"/>
    </source>
</evidence>
<dbReference type="PANTHER" id="PTHR33516">
    <property type="entry name" value="LEXA REPRESSOR"/>
    <property type="match status" value="1"/>
</dbReference>
<keyword evidence="4" id="KW-0227">DNA damage</keyword>
<evidence type="ECO:0000256" key="9">
    <source>
        <dbReference type="ARBA" id="ARBA00023163"/>
    </source>
</evidence>
<dbReference type="AlphaFoldDB" id="B1I624"/>
<dbReference type="SMART" id="SM00530">
    <property type="entry name" value="HTH_XRE"/>
    <property type="match status" value="1"/>
</dbReference>
<dbReference type="InterPro" id="IPR001387">
    <property type="entry name" value="Cro/C1-type_HTH"/>
</dbReference>
<keyword evidence="7" id="KW-0805">Transcription regulation</keyword>
<keyword evidence="15" id="KW-1185">Reference proteome</keyword>
<evidence type="ECO:0000256" key="12">
    <source>
        <dbReference type="RuleBase" id="RU003991"/>
    </source>
</evidence>
<dbReference type="CDD" id="cd00093">
    <property type="entry name" value="HTH_XRE"/>
    <property type="match status" value="1"/>
</dbReference>
<dbReference type="OrthoDB" id="9802364at2"/>
<dbReference type="CDD" id="cd06529">
    <property type="entry name" value="S24_LexA-like"/>
    <property type="match status" value="1"/>
</dbReference>
<dbReference type="SUPFAM" id="SSF51306">
    <property type="entry name" value="LexA/Signal peptidase"/>
    <property type="match status" value="1"/>
</dbReference>
<evidence type="ECO:0000256" key="8">
    <source>
        <dbReference type="ARBA" id="ARBA00023125"/>
    </source>
</evidence>
<dbReference type="EMBL" id="CP000860">
    <property type="protein sequence ID" value="ACA60405.1"/>
    <property type="molecule type" value="Genomic_DNA"/>
</dbReference>
<protein>
    <submittedName>
        <fullName evidence="14">Putative prophage repressor</fullName>
    </submittedName>
</protein>
<proteinExistence type="inferred from homology"/>
<dbReference type="Gene3D" id="2.10.109.10">
    <property type="entry name" value="Umud Fragment, subunit A"/>
    <property type="match status" value="1"/>
</dbReference>
<evidence type="ECO:0000256" key="3">
    <source>
        <dbReference type="ARBA" id="ARBA00022705"/>
    </source>
</evidence>
<dbReference type="SUPFAM" id="SSF47413">
    <property type="entry name" value="lambda repressor-like DNA-binding domains"/>
    <property type="match status" value="1"/>
</dbReference>
<evidence type="ECO:0000259" key="13">
    <source>
        <dbReference type="PROSITE" id="PS50943"/>
    </source>
</evidence>
<dbReference type="PRINTS" id="PR00726">
    <property type="entry name" value="LEXASERPTASE"/>
</dbReference>
<reference evidence="15" key="1">
    <citation type="submission" date="2007-10" db="EMBL/GenBank/DDBJ databases">
        <title>Complete sequence of chromosome of Desulforudis audaxviator MP104C.</title>
        <authorList>
            <person name="Copeland A."/>
            <person name="Lucas S."/>
            <person name="Lapidus A."/>
            <person name="Barry K."/>
            <person name="Glavina del Rio T."/>
            <person name="Dalin E."/>
            <person name="Tice H."/>
            <person name="Bruce D."/>
            <person name="Pitluck S."/>
            <person name="Lowry S.R."/>
            <person name="Larimer F."/>
            <person name="Land M.L."/>
            <person name="Hauser L."/>
            <person name="Kyrpides N."/>
            <person name="Ivanova N.N."/>
            <person name="Richardson P."/>
        </authorList>
    </citation>
    <scope>NUCLEOTIDE SEQUENCE [LARGE SCALE GENOMIC DNA]</scope>
    <source>
        <strain evidence="15">MP104C</strain>
    </source>
</reference>
<dbReference type="PANTHER" id="PTHR33516:SF2">
    <property type="entry name" value="LEXA REPRESSOR-RELATED"/>
    <property type="match status" value="1"/>
</dbReference>
<dbReference type="Gene3D" id="1.10.260.40">
    <property type="entry name" value="lambda repressor-like DNA-binding domains"/>
    <property type="match status" value="1"/>
</dbReference>
<keyword evidence="8" id="KW-0238">DNA-binding</keyword>
<feature type="domain" description="HTH cro/C1-type" evidence="13">
    <location>
        <begin position="8"/>
        <end position="62"/>
    </location>
</feature>
<keyword evidence="2" id="KW-0678">Repressor</keyword>
<accession>B1I624</accession>
<dbReference type="InterPro" id="IPR015927">
    <property type="entry name" value="Peptidase_S24_S26A/B/C"/>
</dbReference>
<keyword evidence="9" id="KW-0804">Transcription</keyword>
<evidence type="ECO:0000256" key="2">
    <source>
        <dbReference type="ARBA" id="ARBA00022491"/>
    </source>
</evidence>
<keyword evidence="10" id="KW-0234">DNA repair</keyword>
<gene>
    <name evidence="14" type="ordered locus">Daud_1912</name>
</gene>
<evidence type="ECO:0000256" key="4">
    <source>
        <dbReference type="ARBA" id="ARBA00022763"/>
    </source>
</evidence>
<dbReference type="GO" id="GO:0009432">
    <property type="term" value="P:SOS response"/>
    <property type="evidence" value="ECO:0007669"/>
    <property type="project" value="UniProtKB-KW"/>
</dbReference>
<keyword evidence="3" id="KW-0235">DNA replication</keyword>
<dbReference type="InterPro" id="IPR050077">
    <property type="entry name" value="LexA_repressor"/>
</dbReference>
<dbReference type="Proteomes" id="UP000008544">
    <property type="component" value="Chromosome"/>
</dbReference>
<dbReference type="Pfam" id="PF00717">
    <property type="entry name" value="Peptidase_S24"/>
    <property type="match status" value="1"/>
</dbReference>
<dbReference type="GO" id="GO:0004252">
    <property type="term" value="F:serine-type endopeptidase activity"/>
    <property type="evidence" value="ECO:0007669"/>
    <property type="project" value="InterPro"/>
</dbReference>
<evidence type="ECO:0000256" key="5">
    <source>
        <dbReference type="ARBA" id="ARBA00022801"/>
    </source>
</evidence>
<dbReference type="Pfam" id="PF01381">
    <property type="entry name" value="HTH_3"/>
    <property type="match status" value="1"/>
</dbReference>
<evidence type="ECO:0000256" key="10">
    <source>
        <dbReference type="ARBA" id="ARBA00023204"/>
    </source>
</evidence>
<sequence length="196" mass="21454">MPGVGETIRRLREESGLSQRALARKAGLSSQYLSDIEVGRTSPSLKSLEKLAGALQVAPGQLLQGQDRFSSQVVEVPVLGRVPAGGPVVSEEVILDYLPLPRKLASEDTFCLEVRGESMQDLGIDSGDYVLVRLQPTAENGQVVIARVEGEVTCKRYYRTDRVVSLEPANRRFRPLRLEAGEIEIVGVVTNVIKRV</sequence>
<dbReference type="GO" id="GO:0006281">
    <property type="term" value="P:DNA repair"/>
    <property type="evidence" value="ECO:0007669"/>
    <property type="project" value="UniProtKB-KW"/>
</dbReference>
<dbReference type="KEGG" id="dau:Daud_1912"/>
<comment type="similarity">
    <text evidence="1 12">Belongs to the peptidase S24 family.</text>
</comment>
<dbReference type="STRING" id="477974.Daud_1912"/>
<evidence type="ECO:0000313" key="14">
    <source>
        <dbReference type="EMBL" id="ACA60405.1"/>
    </source>
</evidence>
<dbReference type="GO" id="GO:0003677">
    <property type="term" value="F:DNA binding"/>
    <property type="evidence" value="ECO:0007669"/>
    <property type="project" value="UniProtKB-KW"/>
</dbReference>
<dbReference type="HOGENOM" id="CLU_066192_1_1_9"/>
<dbReference type="InterPro" id="IPR010982">
    <property type="entry name" value="Lambda_DNA-bd_dom_sf"/>
</dbReference>
<keyword evidence="6 12" id="KW-0068">Autocatalytic cleavage</keyword>
<dbReference type="InterPro" id="IPR006200">
    <property type="entry name" value="LexA"/>
</dbReference>
<evidence type="ECO:0000313" key="15">
    <source>
        <dbReference type="Proteomes" id="UP000008544"/>
    </source>
</evidence>
<keyword evidence="5 12" id="KW-0378">Hydrolase</keyword>